<evidence type="ECO:0000256" key="3">
    <source>
        <dbReference type="SAM" id="Phobius"/>
    </source>
</evidence>
<keyword evidence="3" id="KW-0472">Membrane</keyword>
<dbReference type="Pfam" id="PF00990">
    <property type="entry name" value="GGDEF"/>
    <property type="match status" value="1"/>
</dbReference>
<comment type="catalytic activity">
    <reaction evidence="2">
        <text>2 GTP = 3',3'-c-di-GMP + 2 diphosphate</text>
        <dbReference type="Rhea" id="RHEA:24898"/>
        <dbReference type="ChEBI" id="CHEBI:33019"/>
        <dbReference type="ChEBI" id="CHEBI:37565"/>
        <dbReference type="ChEBI" id="CHEBI:58805"/>
        <dbReference type="EC" id="2.7.7.65"/>
    </reaction>
</comment>
<evidence type="ECO:0000256" key="1">
    <source>
        <dbReference type="ARBA" id="ARBA00012528"/>
    </source>
</evidence>
<dbReference type="Proteomes" id="UP000641137">
    <property type="component" value="Unassembled WGS sequence"/>
</dbReference>
<feature type="domain" description="GGDEF" evidence="4">
    <location>
        <begin position="135"/>
        <end position="264"/>
    </location>
</feature>
<dbReference type="InterPro" id="IPR050469">
    <property type="entry name" value="Diguanylate_Cyclase"/>
</dbReference>
<proteinExistence type="predicted"/>
<reference evidence="5" key="2">
    <citation type="submission" date="2020-09" db="EMBL/GenBank/DDBJ databases">
        <authorList>
            <person name="Sun Q."/>
            <person name="Kim S."/>
        </authorList>
    </citation>
    <scope>NUCLEOTIDE SEQUENCE</scope>
    <source>
        <strain evidence="5">KCTC 42097</strain>
    </source>
</reference>
<organism evidence="5 6">
    <name type="scientific">Limoniibacter endophyticus</name>
    <dbReference type="NCBI Taxonomy" id="1565040"/>
    <lineage>
        <taxon>Bacteria</taxon>
        <taxon>Pseudomonadati</taxon>
        <taxon>Pseudomonadota</taxon>
        <taxon>Alphaproteobacteria</taxon>
        <taxon>Hyphomicrobiales</taxon>
        <taxon>Bartonellaceae</taxon>
        <taxon>Limoniibacter</taxon>
    </lineage>
</organism>
<evidence type="ECO:0000259" key="4">
    <source>
        <dbReference type="PROSITE" id="PS50887"/>
    </source>
</evidence>
<dbReference type="InterPro" id="IPR043128">
    <property type="entry name" value="Rev_trsase/Diguanyl_cyclase"/>
</dbReference>
<dbReference type="Gene3D" id="3.30.70.270">
    <property type="match status" value="1"/>
</dbReference>
<sequence length="264" mass="29412">MQRGRQRHKFESAFFVLLAIILGALVLVVHMAKRLFEETATVARLDGIDDIARISILAAMLVGTAFLFGLFLYYPLVREQVREDERLRAMADALSERSESMELAALTDGLTGLKNRRFFDEALREYIDAFRSVGRSVGLVMIDLDHFKSINDRFGHDIGDEVLRTVAYRLAGLARHHDVVARLGGEEFALIVPNLNYDQLVSLVETMRISLAGSPVSCARGQVAVTASFGLALWNGSERAGDLYRRTDRLLYAAKNTGRNCVCA</sequence>
<dbReference type="CDD" id="cd01949">
    <property type="entry name" value="GGDEF"/>
    <property type="match status" value="1"/>
</dbReference>
<evidence type="ECO:0000313" key="6">
    <source>
        <dbReference type="Proteomes" id="UP000641137"/>
    </source>
</evidence>
<dbReference type="InterPro" id="IPR000160">
    <property type="entry name" value="GGDEF_dom"/>
</dbReference>
<dbReference type="PANTHER" id="PTHR45138:SF9">
    <property type="entry name" value="DIGUANYLATE CYCLASE DGCM-RELATED"/>
    <property type="match status" value="1"/>
</dbReference>
<dbReference type="EMBL" id="BMZO01000008">
    <property type="protein sequence ID" value="GHC75389.1"/>
    <property type="molecule type" value="Genomic_DNA"/>
</dbReference>
<evidence type="ECO:0000313" key="5">
    <source>
        <dbReference type="EMBL" id="GHC75389.1"/>
    </source>
</evidence>
<dbReference type="PROSITE" id="PS50887">
    <property type="entry name" value="GGDEF"/>
    <property type="match status" value="1"/>
</dbReference>
<keyword evidence="6" id="KW-1185">Reference proteome</keyword>
<name>A0A8J3GJ20_9HYPH</name>
<dbReference type="SUPFAM" id="SSF55073">
    <property type="entry name" value="Nucleotide cyclase"/>
    <property type="match status" value="1"/>
</dbReference>
<comment type="caution">
    <text evidence="5">The sequence shown here is derived from an EMBL/GenBank/DDBJ whole genome shotgun (WGS) entry which is preliminary data.</text>
</comment>
<dbReference type="GO" id="GO:0052621">
    <property type="term" value="F:diguanylate cyclase activity"/>
    <property type="evidence" value="ECO:0007669"/>
    <property type="project" value="UniProtKB-EC"/>
</dbReference>
<feature type="transmembrane region" description="Helical" evidence="3">
    <location>
        <begin position="52"/>
        <end position="76"/>
    </location>
</feature>
<keyword evidence="3" id="KW-0812">Transmembrane</keyword>
<dbReference type="InterPro" id="IPR029787">
    <property type="entry name" value="Nucleotide_cyclase"/>
</dbReference>
<dbReference type="NCBIfam" id="TIGR00254">
    <property type="entry name" value="GGDEF"/>
    <property type="match status" value="1"/>
</dbReference>
<dbReference type="EC" id="2.7.7.65" evidence="1"/>
<dbReference type="SMART" id="SM00267">
    <property type="entry name" value="GGDEF"/>
    <property type="match status" value="1"/>
</dbReference>
<evidence type="ECO:0000256" key="2">
    <source>
        <dbReference type="ARBA" id="ARBA00034247"/>
    </source>
</evidence>
<gene>
    <name evidence="5" type="ORF">GCM10010136_25200</name>
</gene>
<dbReference type="PANTHER" id="PTHR45138">
    <property type="entry name" value="REGULATORY COMPONENTS OF SENSORY TRANSDUCTION SYSTEM"/>
    <property type="match status" value="1"/>
</dbReference>
<accession>A0A8J3GJ20</accession>
<keyword evidence="3" id="KW-1133">Transmembrane helix</keyword>
<protein>
    <recommendedName>
        <fullName evidence="1">diguanylate cyclase</fullName>
        <ecNumber evidence="1">2.7.7.65</ecNumber>
    </recommendedName>
</protein>
<feature type="transmembrane region" description="Helical" evidence="3">
    <location>
        <begin position="12"/>
        <end position="32"/>
    </location>
</feature>
<reference evidence="5" key="1">
    <citation type="journal article" date="2014" name="Int. J. Syst. Evol. Microbiol.">
        <title>Complete genome sequence of Corynebacterium casei LMG S-19264T (=DSM 44701T), isolated from a smear-ripened cheese.</title>
        <authorList>
            <consortium name="US DOE Joint Genome Institute (JGI-PGF)"/>
            <person name="Walter F."/>
            <person name="Albersmeier A."/>
            <person name="Kalinowski J."/>
            <person name="Ruckert C."/>
        </authorList>
    </citation>
    <scope>NUCLEOTIDE SEQUENCE</scope>
    <source>
        <strain evidence="5">KCTC 42097</strain>
    </source>
</reference>
<dbReference type="FunFam" id="3.30.70.270:FF:000001">
    <property type="entry name" value="Diguanylate cyclase domain protein"/>
    <property type="match status" value="1"/>
</dbReference>
<dbReference type="AlphaFoldDB" id="A0A8J3GJ20"/>